<feature type="binding site" evidence="9">
    <location>
        <position position="245"/>
    </location>
    <ligand>
        <name>sn-glycerol 3-phosphate</name>
        <dbReference type="ChEBI" id="CHEBI:57597"/>
    </ligand>
</feature>
<evidence type="ECO:0000313" key="12">
    <source>
        <dbReference type="EMBL" id="VVD97030.1"/>
    </source>
</evidence>
<feature type="binding site" evidence="9">
    <location>
        <position position="18"/>
    </location>
    <ligand>
        <name>ADP</name>
        <dbReference type="ChEBI" id="CHEBI:456216"/>
    </ligand>
</feature>
<feature type="binding site" evidence="9">
    <location>
        <position position="14"/>
    </location>
    <ligand>
        <name>ATP</name>
        <dbReference type="ChEBI" id="CHEBI:30616"/>
    </ligand>
</feature>
<dbReference type="InterPro" id="IPR018483">
    <property type="entry name" value="Carb_kinase_FGGY_CS"/>
</dbReference>
<dbReference type="FunFam" id="3.30.420.40:FF:000008">
    <property type="entry name" value="Glycerol kinase"/>
    <property type="match status" value="1"/>
</dbReference>
<dbReference type="EC" id="2.7.1.30" evidence="9"/>
<dbReference type="GO" id="GO:0004370">
    <property type="term" value="F:glycerol kinase activity"/>
    <property type="evidence" value="ECO:0007669"/>
    <property type="project" value="UniProtKB-UniRule"/>
</dbReference>
<dbReference type="PIRSF" id="PIRSF000538">
    <property type="entry name" value="GlpK"/>
    <property type="match status" value="1"/>
</dbReference>
<evidence type="ECO:0000256" key="6">
    <source>
        <dbReference type="ARBA" id="ARBA00022798"/>
    </source>
</evidence>
<feature type="domain" description="Carbohydrate kinase FGGY C-terminal" evidence="11">
    <location>
        <begin position="262"/>
        <end position="450"/>
    </location>
</feature>
<dbReference type="UniPathway" id="UPA00618">
    <property type="reaction ID" value="UER00672"/>
</dbReference>
<gene>
    <name evidence="9 12" type="primary">glpK</name>
    <name evidence="12" type="ORF">PCO31110_01939</name>
</gene>
<dbReference type="PANTHER" id="PTHR10196">
    <property type="entry name" value="SUGAR KINASE"/>
    <property type="match status" value="1"/>
</dbReference>
<comment type="similarity">
    <text evidence="2 9">Belongs to the FGGY kinase family.</text>
</comment>
<feature type="binding site" evidence="9">
    <location>
        <position position="245"/>
    </location>
    <ligand>
        <name>glycerol</name>
        <dbReference type="ChEBI" id="CHEBI:17754"/>
    </ligand>
</feature>
<comment type="function">
    <text evidence="9">Key enzyme in the regulation of glycerol uptake and metabolism. Catalyzes the phosphorylation of glycerol to yield sn-glycerol 3-phosphate.</text>
</comment>
<keyword evidence="6 9" id="KW-0319">Glycerol metabolism</keyword>
<dbReference type="Gene3D" id="3.30.420.40">
    <property type="match status" value="2"/>
</dbReference>
<dbReference type="GO" id="GO:0006072">
    <property type="term" value="P:glycerol-3-phosphate metabolic process"/>
    <property type="evidence" value="ECO:0007669"/>
    <property type="project" value="InterPro"/>
</dbReference>
<dbReference type="NCBIfam" id="TIGR01311">
    <property type="entry name" value="glycerol_kin"/>
    <property type="match status" value="1"/>
</dbReference>
<evidence type="ECO:0000256" key="3">
    <source>
        <dbReference type="ARBA" id="ARBA00022679"/>
    </source>
</evidence>
<feature type="domain" description="Carbohydrate kinase FGGY N-terminal" evidence="10">
    <location>
        <begin position="6"/>
        <end position="252"/>
    </location>
</feature>
<feature type="binding site" evidence="9">
    <location>
        <position position="310"/>
    </location>
    <ligand>
        <name>ADP</name>
        <dbReference type="ChEBI" id="CHEBI:456216"/>
    </ligand>
</feature>
<comment type="catalytic activity">
    <reaction evidence="8 9">
        <text>glycerol + ATP = sn-glycerol 3-phosphate + ADP + H(+)</text>
        <dbReference type="Rhea" id="RHEA:21644"/>
        <dbReference type="ChEBI" id="CHEBI:15378"/>
        <dbReference type="ChEBI" id="CHEBI:17754"/>
        <dbReference type="ChEBI" id="CHEBI:30616"/>
        <dbReference type="ChEBI" id="CHEBI:57597"/>
        <dbReference type="ChEBI" id="CHEBI:456216"/>
        <dbReference type="EC" id="2.7.1.30"/>
    </reaction>
</comment>
<evidence type="ECO:0000256" key="9">
    <source>
        <dbReference type="HAMAP-Rule" id="MF_00186"/>
    </source>
</evidence>
<evidence type="ECO:0000256" key="2">
    <source>
        <dbReference type="ARBA" id="ARBA00009156"/>
    </source>
</evidence>
<dbReference type="Pfam" id="PF00370">
    <property type="entry name" value="FGGY_N"/>
    <property type="match status" value="1"/>
</dbReference>
<feature type="binding site" evidence="9">
    <location>
        <position position="411"/>
    </location>
    <ligand>
        <name>ADP</name>
        <dbReference type="ChEBI" id="CHEBI:456216"/>
    </ligand>
</feature>
<feature type="binding site" evidence="9">
    <location>
        <position position="314"/>
    </location>
    <ligand>
        <name>ATP</name>
        <dbReference type="ChEBI" id="CHEBI:30616"/>
    </ligand>
</feature>
<feature type="binding site" evidence="9">
    <location>
        <position position="310"/>
    </location>
    <ligand>
        <name>ATP</name>
        <dbReference type="ChEBI" id="CHEBI:30616"/>
    </ligand>
</feature>
<comment type="pathway">
    <text evidence="1 9">Polyol metabolism; glycerol degradation via glycerol kinase pathway; sn-glycerol 3-phosphate from glycerol: step 1/1.</text>
</comment>
<proteinExistence type="inferred from homology"/>
<dbReference type="GO" id="GO:0005524">
    <property type="term" value="F:ATP binding"/>
    <property type="evidence" value="ECO:0007669"/>
    <property type="project" value="UniProtKB-UniRule"/>
</dbReference>
<feature type="binding site" evidence="9">
    <location>
        <position position="14"/>
    </location>
    <ligand>
        <name>sn-glycerol 3-phosphate</name>
        <dbReference type="ChEBI" id="CHEBI:57597"/>
    </ligand>
</feature>
<evidence type="ECO:0000259" key="11">
    <source>
        <dbReference type="Pfam" id="PF02782"/>
    </source>
</evidence>
<reference evidence="12 13" key="1">
    <citation type="submission" date="2019-08" db="EMBL/GenBank/DDBJ databases">
        <authorList>
            <person name="Peeters C."/>
        </authorList>
    </citation>
    <scope>NUCLEOTIDE SEQUENCE [LARGE SCALE GENOMIC DNA]</scope>
    <source>
        <strain evidence="12 13">LMG 31110</strain>
    </source>
</reference>
<dbReference type="PANTHER" id="PTHR10196:SF69">
    <property type="entry name" value="GLYCEROL KINASE"/>
    <property type="match status" value="1"/>
</dbReference>
<evidence type="ECO:0000256" key="1">
    <source>
        <dbReference type="ARBA" id="ARBA00005190"/>
    </source>
</evidence>
<protein>
    <recommendedName>
        <fullName evidence="9">Glycerol kinase</fullName>
        <ecNumber evidence="9">2.7.1.30</ecNumber>
    </recommendedName>
    <alternativeName>
        <fullName evidence="9">ATP:glycerol 3-phosphotransferase</fullName>
    </alternativeName>
    <alternativeName>
        <fullName evidence="9">Glycerokinase</fullName>
        <shortName evidence="9">GK</shortName>
    </alternativeName>
</protein>
<dbReference type="Pfam" id="PF02782">
    <property type="entry name" value="FGGY_C"/>
    <property type="match status" value="1"/>
</dbReference>
<dbReference type="AlphaFoldDB" id="A0A5E4UAF0"/>
<dbReference type="Proteomes" id="UP000337189">
    <property type="component" value="Unassembled WGS sequence"/>
</dbReference>
<feature type="binding site" evidence="9">
    <location>
        <position position="85"/>
    </location>
    <ligand>
        <name>sn-glycerol 3-phosphate</name>
        <dbReference type="ChEBI" id="CHEBI:57597"/>
    </ligand>
</feature>
<feature type="binding site" evidence="9">
    <location>
        <position position="136"/>
    </location>
    <ligand>
        <name>sn-glycerol 3-phosphate</name>
        <dbReference type="ChEBI" id="CHEBI:57597"/>
    </ligand>
</feature>
<keyword evidence="4 9" id="KW-0547">Nucleotide-binding</keyword>
<name>A0A5E4UAF0_9BURK</name>
<feature type="binding site" evidence="9">
    <location>
        <position position="267"/>
    </location>
    <ligand>
        <name>ATP</name>
        <dbReference type="ChEBI" id="CHEBI:30616"/>
    </ligand>
</feature>
<dbReference type="EMBL" id="CABPSJ010000002">
    <property type="protein sequence ID" value="VVD97030.1"/>
    <property type="molecule type" value="Genomic_DNA"/>
</dbReference>
<accession>A0A5E4UAF0</accession>
<feature type="binding site" evidence="9">
    <location>
        <position position="84"/>
    </location>
    <ligand>
        <name>sn-glycerol 3-phosphate</name>
        <dbReference type="ChEBI" id="CHEBI:57597"/>
    </ligand>
</feature>
<dbReference type="InterPro" id="IPR043129">
    <property type="entry name" value="ATPase_NBD"/>
</dbReference>
<feature type="binding site" evidence="9">
    <location>
        <position position="16"/>
    </location>
    <ligand>
        <name>ATP</name>
        <dbReference type="ChEBI" id="CHEBI:30616"/>
    </ligand>
</feature>
<dbReference type="InterPro" id="IPR018485">
    <property type="entry name" value="FGGY_C"/>
</dbReference>
<evidence type="ECO:0000313" key="13">
    <source>
        <dbReference type="Proteomes" id="UP000337189"/>
    </source>
</evidence>
<sequence>MAGGAYILAFDQGTTSSRALLFDRDGHVVATAQKEFRQIYPHPGWVEHDPREIWSTQAGVAAEALTHAGLGGSDIAAIGITNQRETTVVWDRRTGEPVYNAIVWQDRRTADFCDQLRAQGKEDLVASRTGLRVDSYFSGTKIRWILDNVDGARAAAEAGHLAFGTIDSWLVWHLTGGKLHVTDVSNASRTMLFNIHTLAWDDELLALLDVPRSMLPEVRSSSEVFGHTATPLFSVPVPIAGIAGDQQAALFGQMCLSPGMVKNTYGTGCFMVMNTGSKPQASSHNLLTTVAWKIGNRVDYALEGSIFIGGAVVQWLRDGLGIIRHSRDVEALATSVPDADGVVLVPAFAGLGAPHWQPRARGTLFGATRGTTAAHVARAALDSIAFQTLDVLRAMEADAGLHVSELRVDGGAAANDLLMQWQADLLGADVVRPRVIETTAAGAAYLAGLAVGFWPDIDALQRQWQLQRRFSRKLSESDVDRAVRGWQRAVRAAKVWAEEG</sequence>
<evidence type="ECO:0000256" key="5">
    <source>
        <dbReference type="ARBA" id="ARBA00022777"/>
    </source>
</evidence>
<feature type="binding site" evidence="9">
    <location>
        <position position="246"/>
    </location>
    <ligand>
        <name>glycerol</name>
        <dbReference type="ChEBI" id="CHEBI:17754"/>
    </ligand>
</feature>
<dbReference type="RefSeq" id="WP_150690263.1">
    <property type="nucleotide sequence ID" value="NZ_CABPSJ010000002.1"/>
</dbReference>
<dbReference type="InterPro" id="IPR000577">
    <property type="entry name" value="Carb_kinase_FGGY"/>
</dbReference>
<dbReference type="GO" id="GO:0005829">
    <property type="term" value="C:cytosol"/>
    <property type="evidence" value="ECO:0007669"/>
    <property type="project" value="TreeGrafter"/>
</dbReference>
<dbReference type="CDD" id="cd07786">
    <property type="entry name" value="FGGY_EcGK_like"/>
    <property type="match status" value="1"/>
</dbReference>
<keyword evidence="3 9" id="KW-0808">Transferase</keyword>
<dbReference type="InterPro" id="IPR018484">
    <property type="entry name" value="FGGY_N"/>
</dbReference>
<feature type="binding site" evidence="9">
    <location>
        <position position="415"/>
    </location>
    <ligand>
        <name>ADP</name>
        <dbReference type="ChEBI" id="CHEBI:456216"/>
    </ligand>
</feature>
<evidence type="ECO:0000256" key="4">
    <source>
        <dbReference type="ARBA" id="ARBA00022741"/>
    </source>
</evidence>
<feature type="binding site" evidence="9">
    <location>
        <position position="85"/>
    </location>
    <ligand>
        <name>glycerol</name>
        <dbReference type="ChEBI" id="CHEBI:17754"/>
    </ligand>
</feature>
<dbReference type="SUPFAM" id="SSF53067">
    <property type="entry name" value="Actin-like ATPase domain"/>
    <property type="match status" value="2"/>
</dbReference>
<dbReference type="HAMAP" id="MF_00186">
    <property type="entry name" value="Glycerol_kin"/>
    <property type="match status" value="1"/>
</dbReference>
<feature type="binding site" evidence="9">
    <location>
        <position position="15"/>
    </location>
    <ligand>
        <name>ATP</name>
        <dbReference type="ChEBI" id="CHEBI:30616"/>
    </ligand>
</feature>
<dbReference type="OrthoDB" id="9805576at2"/>
<comment type="activity regulation">
    <text evidence="9">Inhibited by fructose 1,6-bisphosphate (FBP).</text>
</comment>
<feature type="binding site" evidence="9">
    <location>
        <position position="136"/>
    </location>
    <ligand>
        <name>glycerol</name>
        <dbReference type="ChEBI" id="CHEBI:17754"/>
    </ligand>
</feature>
<organism evidence="12 13">
    <name type="scientific">Pandoraea communis</name>
    <dbReference type="NCBI Taxonomy" id="2508297"/>
    <lineage>
        <taxon>Bacteria</taxon>
        <taxon>Pseudomonadati</taxon>
        <taxon>Pseudomonadota</taxon>
        <taxon>Betaproteobacteria</taxon>
        <taxon>Burkholderiales</taxon>
        <taxon>Burkholderiaceae</taxon>
        <taxon>Pandoraea</taxon>
    </lineage>
</organism>
<evidence type="ECO:0000259" key="10">
    <source>
        <dbReference type="Pfam" id="PF00370"/>
    </source>
</evidence>
<feature type="binding site" evidence="9">
    <location>
        <position position="14"/>
    </location>
    <ligand>
        <name>ADP</name>
        <dbReference type="ChEBI" id="CHEBI:456216"/>
    </ligand>
</feature>
<keyword evidence="5 9" id="KW-0418">Kinase</keyword>
<keyword evidence="7 9" id="KW-0067">ATP-binding</keyword>
<feature type="binding site" evidence="9">
    <location>
        <position position="267"/>
    </location>
    <ligand>
        <name>ADP</name>
        <dbReference type="ChEBI" id="CHEBI:456216"/>
    </ligand>
</feature>
<dbReference type="NCBIfam" id="NF000756">
    <property type="entry name" value="PRK00047.1"/>
    <property type="match status" value="1"/>
</dbReference>
<dbReference type="InterPro" id="IPR005999">
    <property type="entry name" value="Glycerol_kin"/>
</dbReference>
<evidence type="ECO:0000256" key="7">
    <source>
        <dbReference type="ARBA" id="ARBA00022840"/>
    </source>
</evidence>
<dbReference type="GO" id="GO:0019563">
    <property type="term" value="P:glycerol catabolic process"/>
    <property type="evidence" value="ECO:0007669"/>
    <property type="project" value="UniProtKB-UniRule"/>
</dbReference>
<dbReference type="PROSITE" id="PS00933">
    <property type="entry name" value="FGGY_KINASES_1"/>
    <property type="match status" value="1"/>
</dbReference>
<evidence type="ECO:0000256" key="8">
    <source>
        <dbReference type="ARBA" id="ARBA00052101"/>
    </source>
</evidence>
<feature type="binding site" evidence="9">
    <location>
        <position position="84"/>
    </location>
    <ligand>
        <name>glycerol</name>
        <dbReference type="ChEBI" id="CHEBI:17754"/>
    </ligand>
</feature>
<feature type="binding site" evidence="9">
    <location>
        <position position="411"/>
    </location>
    <ligand>
        <name>ATP</name>
        <dbReference type="ChEBI" id="CHEBI:30616"/>
    </ligand>
</feature>
<dbReference type="FunFam" id="3.30.420.40:FF:000007">
    <property type="entry name" value="Glycerol kinase"/>
    <property type="match status" value="1"/>
</dbReference>